<dbReference type="EMBL" id="FOLO01000038">
    <property type="protein sequence ID" value="SFD16873.1"/>
    <property type="molecule type" value="Genomic_DNA"/>
</dbReference>
<keyword evidence="2" id="KW-1185">Reference proteome</keyword>
<dbReference type="STRING" id="1123010.SAMN02745724_03731"/>
<sequence length="152" mass="16756">MAHLIVNYKTVDLNLDPSIPKDVVAQLVSEMYGEDAEFSIELNESELLTKKRHVIRKKIKKLGEDSESLLGTTTDAVHLLMYHFSKLTLAINNATSIEELKVTSAEFGELAQSFINKVDSGETALPFNTKTGEKVIEDLSSRATIITTAISS</sequence>
<dbReference type="Proteomes" id="UP000198862">
    <property type="component" value="Unassembled WGS sequence"/>
</dbReference>
<name>A0A1I1QCB8_9GAMM</name>
<dbReference type="RefSeq" id="WP_091988113.1">
    <property type="nucleotide sequence ID" value="NZ_FOLO01000038.1"/>
</dbReference>
<dbReference type="OrthoDB" id="6309319at2"/>
<accession>A0A1I1QCB8</accession>
<organism evidence="1 2">
    <name type="scientific">Pseudoalteromonas denitrificans DSM 6059</name>
    <dbReference type="NCBI Taxonomy" id="1123010"/>
    <lineage>
        <taxon>Bacteria</taxon>
        <taxon>Pseudomonadati</taxon>
        <taxon>Pseudomonadota</taxon>
        <taxon>Gammaproteobacteria</taxon>
        <taxon>Alteromonadales</taxon>
        <taxon>Pseudoalteromonadaceae</taxon>
        <taxon>Pseudoalteromonas</taxon>
    </lineage>
</organism>
<gene>
    <name evidence="1" type="ORF">SAMN02745724_03731</name>
</gene>
<evidence type="ECO:0000313" key="1">
    <source>
        <dbReference type="EMBL" id="SFD16873.1"/>
    </source>
</evidence>
<reference evidence="1 2" key="1">
    <citation type="submission" date="2016-10" db="EMBL/GenBank/DDBJ databases">
        <authorList>
            <person name="de Groot N.N."/>
        </authorList>
    </citation>
    <scope>NUCLEOTIDE SEQUENCE [LARGE SCALE GENOMIC DNA]</scope>
    <source>
        <strain evidence="1 2">DSM 6059</strain>
    </source>
</reference>
<proteinExistence type="predicted"/>
<evidence type="ECO:0000313" key="2">
    <source>
        <dbReference type="Proteomes" id="UP000198862"/>
    </source>
</evidence>
<dbReference type="AlphaFoldDB" id="A0A1I1QCB8"/>
<protein>
    <submittedName>
        <fullName evidence="1">Uncharacterized protein</fullName>
    </submittedName>
</protein>